<protein>
    <submittedName>
        <fullName evidence="1">Uncharacterized protein</fullName>
    </submittedName>
</protein>
<proteinExistence type="evidence at transcript level"/>
<reference evidence="1" key="1">
    <citation type="submission" date="2009-08" db="EMBL/GenBank/DDBJ databases">
        <authorList>
            <person name="Cheung F."/>
            <person name="Xiao Y."/>
            <person name="Chan A."/>
            <person name="Moskal W."/>
            <person name="Town C.D."/>
        </authorList>
    </citation>
    <scope>NUCLEOTIDE SEQUENCE</scope>
</reference>
<dbReference type="EMBL" id="BT089075">
    <property type="protein sequence ID" value="ACU13155.1"/>
    <property type="molecule type" value="mRNA"/>
</dbReference>
<organism evidence="1">
    <name type="scientific">Glycine max</name>
    <name type="common">Soybean</name>
    <name type="synonym">Glycine hispida</name>
    <dbReference type="NCBI Taxonomy" id="3847"/>
    <lineage>
        <taxon>Eukaryota</taxon>
        <taxon>Viridiplantae</taxon>
        <taxon>Streptophyta</taxon>
        <taxon>Embryophyta</taxon>
        <taxon>Tracheophyta</taxon>
        <taxon>Spermatophyta</taxon>
        <taxon>Magnoliopsida</taxon>
        <taxon>eudicotyledons</taxon>
        <taxon>Gunneridae</taxon>
        <taxon>Pentapetalae</taxon>
        <taxon>rosids</taxon>
        <taxon>fabids</taxon>
        <taxon>Fabales</taxon>
        <taxon>Fabaceae</taxon>
        <taxon>Papilionoideae</taxon>
        <taxon>50 kb inversion clade</taxon>
        <taxon>NPAAA clade</taxon>
        <taxon>indigoferoid/millettioid clade</taxon>
        <taxon>Phaseoleae</taxon>
        <taxon>Glycine</taxon>
        <taxon>Glycine subgen. Soja</taxon>
    </lineage>
</organism>
<feature type="non-terminal residue" evidence="1">
    <location>
        <position position="1"/>
    </location>
</feature>
<accession>C6SV82</accession>
<dbReference type="AlphaFoldDB" id="C6SV82"/>
<evidence type="ECO:0000313" key="1">
    <source>
        <dbReference type="EMBL" id="ACU13155.1"/>
    </source>
</evidence>
<name>C6SV82_SOYBN</name>
<sequence>GSYRFFSNCDFGSEPLLRRSNGTLQRLEFSPKKLRSWFSHLSSVWESTWIDQEVWPYVLQAVLP</sequence>